<evidence type="ECO:0000256" key="6">
    <source>
        <dbReference type="RuleBase" id="RU366036"/>
    </source>
</evidence>
<reference evidence="8 9" key="1">
    <citation type="journal article" date="2021" name="Elife">
        <title>Chloroplast acquisition without the gene transfer in kleptoplastic sea slugs, Plakobranchus ocellatus.</title>
        <authorList>
            <person name="Maeda T."/>
            <person name="Takahashi S."/>
            <person name="Yoshida T."/>
            <person name="Shimamura S."/>
            <person name="Takaki Y."/>
            <person name="Nagai Y."/>
            <person name="Toyoda A."/>
            <person name="Suzuki Y."/>
            <person name="Arimoto A."/>
            <person name="Ishii H."/>
            <person name="Satoh N."/>
            <person name="Nishiyama T."/>
            <person name="Hasebe M."/>
            <person name="Maruyama T."/>
            <person name="Minagawa J."/>
            <person name="Obokata J."/>
            <person name="Shigenobu S."/>
        </authorList>
    </citation>
    <scope>NUCLEOTIDE SEQUENCE [LARGE SCALE GENOMIC DNA]</scope>
</reference>
<dbReference type="SUPFAM" id="SSF140718">
    <property type="entry name" value="Mediator hinge subcomplex-like"/>
    <property type="match status" value="1"/>
</dbReference>
<dbReference type="Proteomes" id="UP000762676">
    <property type="component" value="Unassembled WGS sequence"/>
</dbReference>
<evidence type="ECO:0000256" key="2">
    <source>
        <dbReference type="ARBA" id="ARBA00023015"/>
    </source>
</evidence>
<comment type="similarity">
    <text evidence="6">Belongs to the Mediator complex subunit 21 family.</text>
</comment>
<evidence type="ECO:0000256" key="7">
    <source>
        <dbReference type="SAM" id="MobiDB-lite"/>
    </source>
</evidence>
<dbReference type="GO" id="GO:0006357">
    <property type="term" value="P:regulation of transcription by RNA polymerase II"/>
    <property type="evidence" value="ECO:0007669"/>
    <property type="project" value="TreeGrafter"/>
</dbReference>
<dbReference type="EMBL" id="BMAT01008341">
    <property type="protein sequence ID" value="GFR82648.1"/>
    <property type="molecule type" value="Genomic_DNA"/>
</dbReference>
<comment type="caution">
    <text evidence="8">The sequence shown here is derived from an EMBL/GenBank/DDBJ whole genome shotgun (WGS) entry which is preliminary data.</text>
</comment>
<dbReference type="AlphaFoldDB" id="A0AAV4GAQ7"/>
<organism evidence="8 9">
    <name type="scientific">Elysia marginata</name>
    <dbReference type="NCBI Taxonomy" id="1093978"/>
    <lineage>
        <taxon>Eukaryota</taxon>
        <taxon>Metazoa</taxon>
        <taxon>Spiralia</taxon>
        <taxon>Lophotrochozoa</taxon>
        <taxon>Mollusca</taxon>
        <taxon>Gastropoda</taxon>
        <taxon>Heterobranchia</taxon>
        <taxon>Euthyneura</taxon>
        <taxon>Panpulmonata</taxon>
        <taxon>Sacoglossa</taxon>
        <taxon>Placobranchoidea</taxon>
        <taxon>Plakobranchidae</taxon>
        <taxon>Elysia</taxon>
    </lineage>
</organism>
<gene>
    <name evidence="8" type="ORF">ElyMa_004104000</name>
</gene>
<evidence type="ECO:0000313" key="8">
    <source>
        <dbReference type="EMBL" id="GFR82648.1"/>
    </source>
</evidence>
<evidence type="ECO:0000256" key="1">
    <source>
        <dbReference type="ARBA" id="ARBA00004123"/>
    </source>
</evidence>
<comment type="subunit">
    <text evidence="6">Component of the Mediator complex.</text>
</comment>
<comment type="function">
    <text evidence="6">Component of the Mediator complex, a coactivator involved in the regulated transcription of nearly all RNA polymerase II-dependent genes. Mediator functions as a bridge to convey information from gene-specific regulatory proteins to the basal RNA polymerase II transcription machinery. Mediator is recruited to promoters by direct interactions with regulatory proteins and serves as a scaffold for the assembly of a functional preinitiation complex with RNA polymerase II and the general transcription factors.</text>
</comment>
<dbReference type="PANTHER" id="PTHR13381">
    <property type="entry name" value="RNA POLYMERASE II HOLOENZYME COMPONENT SRB7"/>
    <property type="match status" value="1"/>
</dbReference>
<accession>A0AAV4GAQ7</accession>
<dbReference type="Gene3D" id="6.10.280.10">
    <property type="entry name" value="Mediator complex, subunit Med21"/>
    <property type="match status" value="1"/>
</dbReference>
<evidence type="ECO:0000313" key="9">
    <source>
        <dbReference type="Proteomes" id="UP000762676"/>
    </source>
</evidence>
<dbReference type="InterPro" id="IPR021384">
    <property type="entry name" value="Mediator_Med21"/>
</dbReference>
<keyword evidence="4 6" id="KW-0804">Transcription</keyword>
<protein>
    <recommendedName>
        <fullName evidence="6">Mediator of RNA polymerase II transcription subunit 21</fullName>
    </recommendedName>
</protein>
<dbReference type="GO" id="GO:0003712">
    <property type="term" value="F:transcription coregulator activity"/>
    <property type="evidence" value="ECO:0007669"/>
    <property type="project" value="TreeGrafter"/>
</dbReference>
<dbReference type="Pfam" id="PF11221">
    <property type="entry name" value="Med21"/>
    <property type="match status" value="1"/>
</dbReference>
<keyword evidence="5 6" id="KW-0539">Nucleus</keyword>
<dbReference type="GO" id="GO:0016592">
    <property type="term" value="C:mediator complex"/>
    <property type="evidence" value="ECO:0007669"/>
    <property type="project" value="UniProtKB-UniRule"/>
</dbReference>
<evidence type="ECO:0000256" key="4">
    <source>
        <dbReference type="ARBA" id="ARBA00023163"/>
    </source>
</evidence>
<evidence type="ECO:0000256" key="3">
    <source>
        <dbReference type="ARBA" id="ARBA00023159"/>
    </source>
</evidence>
<keyword evidence="3 6" id="KW-0010">Activator</keyword>
<keyword evidence="9" id="KW-1185">Reference proteome</keyword>
<keyword evidence="2 6" id="KW-0805">Transcription regulation</keyword>
<evidence type="ECO:0000256" key="5">
    <source>
        <dbReference type="ARBA" id="ARBA00023242"/>
    </source>
</evidence>
<feature type="region of interest" description="Disordered" evidence="7">
    <location>
        <begin position="33"/>
        <end position="53"/>
    </location>
</feature>
<comment type="subcellular location">
    <subcellularLocation>
        <location evidence="1 6">Nucleus</location>
    </subcellularLocation>
</comment>
<dbReference type="PANTHER" id="PTHR13381:SF0">
    <property type="entry name" value="MEDIATOR OF RNA POLYMERASE II TRANSCRIPTION SUBUNIT 21"/>
    <property type="match status" value="1"/>
</dbReference>
<proteinExistence type="inferred from homology"/>
<name>A0AAV4GAQ7_9GAST</name>
<dbReference type="InterPro" id="IPR037212">
    <property type="entry name" value="Med7/Med21-like"/>
</dbReference>
<sequence>MADRLTQLQDAVTQQAEHFYNSIGILQQCAPPSPFTGFEKPGGKPASPPPQEVSFQRPHVLFCMLVLVSYSSTSSSSSGSSSRHIVAVVVAVVQSNLP</sequence>